<reference evidence="2" key="1">
    <citation type="submission" date="2019-04" db="EMBL/GenBank/DDBJ databases">
        <title>Evolution of Biomass-Degrading Anaerobic Consortia Revealed by Metagenomics.</title>
        <authorList>
            <person name="Peng X."/>
        </authorList>
    </citation>
    <scope>NUCLEOTIDE SEQUENCE</scope>
    <source>
        <strain evidence="2">SIG254</strain>
    </source>
</reference>
<gene>
    <name evidence="2" type="ORF">E7215_13760</name>
</gene>
<organism evidence="2 3">
    <name type="scientific">Clostridium sulfidigenes</name>
    <dbReference type="NCBI Taxonomy" id="318464"/>
    <lineage>
        <taxon>Bacteria</taxon>
        <taxon>Bacillati</taxon>
        <taxon>Bacillota</taxon>
        <taxon>Clostridia</taxon>
        <taxon>Eubacteriales</taxon>
        <taxon>Clostridiaceae</taxon>
        <taxon>Clostridium</taxon>
    </lineage>
</organism>
<accession>A0A927W604</accession>
<dbReference type="AlphaFoldDB" id="A0A927W604"/>
<dbReference type="Proteomes" id="UP000768462">
    <property type="component" value="Unassembled WGS sequence"/>
</dbReference>
<keyword evidence="1" id="KW-1133">Transmembrane helix</keyword>
<dbReference type="PANTHER" id="PTHR37813">
    <property type="entry name" value="FELS-2 PROPHAGE PROTEIN"/>
    <property type="match status" value="1"/>
</dbReference>
<evidence type="ECO:0000256" key="1">
    <source>
        <dbReference type="SAM" id="Phobius"/>
    </source>
</evidence>
<feature type="transmembrane region" description="Helical" evidence="1">
    <location>
        <begin position="401"/>
        <end position="419"/>
    </location>
</feature>
<evidence type="ECO:0000313" key="2">
    <source>
        <dbReference type="EMBL" id="MBE6061217.1"/>
    </source>
</evidence>
<dbReference type="PANTHER" id="PTHR37813:SF1">
    <property type="entry name" value="FELS-2 PROPHAGE PROTEIN"/>
    <property type="match status" value="1"/>
</dbReference>
<sequence>MADGRIIIDTQIDSKGAEKGVNKLGSTLGSAAKTGLKLFTGAVAAAGVAVTGLTKLSIDQYGEYEQLVGGVETLFKSSSNEIIGYANDAYKTAGMSANEYMKTITGFSASLLQGLGGDTKKAAEIGNMAVIDMSDNANKMGTAIERIQDAYQGFAKQNYTMLDNLKLGYGGTKTEMERLLADAQKISGVKYDISNFNDVIEAIHVIQEQMGITGTTSLEAASTIEGSLNMTKSAWTNLLTGMADDNADFDVLVQNLVNSLGSLGENLLPRIKTAIKGIGELFRTLLPKVLDEIPEMMASLFPESMQEDVKRIFEGIADAVKNAVDVAMEWLPKITEVFAWLLDNSEFIAAGIVGIGVALLTLKVVNTVSKIGGIFKDLFMEIATGTPIMEAFNIVLGMNPFVLIAAAVVGLVVGFIYLWNTSEGFRNFFINMWESIKTFFIDTWNAIMGFFTETIPSWIESIKVWFGSLGEWFGTLWTNIKQFFIDGWNAIVSFFTETIPAWIQQMFDWFSELPYKIGYAMGYVLTTIIQWGVDTWNYLVTNVPIWIKAIVDWFATLPGKIWTWLVNTIKKIIEWGSQTYSNMVTAVTNAINAAIEWFSKLPSRIWEWLVNTIAKVIQFGKDLGEKASEAGGEMVENIIDAVKDLPSKFLDIGVNIVKGIWNGITNMGSWLHERVTGFFEGMLRGAEEANEINSPSRLYRDRIGKFMAQGVGVGFENEASSVEKDIRKNLADIVSNIDINEVSAKLTAAVYGEQARMSAAINSRGNNATTNNVITNDNGITQNLTIVNPERTPSENARAIKKAGRDLGFGY</sequence>
<comment type="caution">
    <text evidence="2">The sequence shown here is derived from an EMBL/GenBank/DDBJ whole genome shotgun (WGS) entry which is preliminary data.</text>
</comment>
<dbReference type="EMBL" id="SVCM01000156">
    <property type="protein sequence ID" value="MBE6061217.1"/>
    <property type="molecule type" value="Genomic_DNA"/>
</dbReference>
<protein>
    <submittedName>
        <fullName evidence="2">Uncharacterized protein</fullName>
    </submittedName>
</protein>
<name>A0A927W604_9CLOT</name>
<proteinExistence type="predicted"/>
<keyword evidence="1" id="KW-0472">Membrane</keyword>
<feature type="transmembrane region" description="Helical" evidence="1">
    <location>
        <begin position="347"/>
        <end position="366"/>
    </location>
</feature>
<keyword evidence="1" id="KW-0812">Transmembrane</keyword>
<evidence type="ECO:0000313" key="3">
    <source>
        <dbReference type="Proteomes" id="UP000768462"/>
    </source>
</evidence>